<dbReference type="OrthoDB" id="2368947at2"/>
<name>A0A1M6UD08_9BACL</name>
<dbReference type="RefSeq" id="WP_072874661.1">
    <property type="nucleotide sequence ID" value="NZ_FRAF01000019.1"/>
</dbReference>
<evidence type="ECO:0000313" key="3">
    <source>
        <dbReference type="Proteomes" id="UP000184016"/>
    </source>
</evidence>
<dbReference type="STRING" id="1830138.SAMN05443507_11948"/>
<keyword evidence="3" id="KW-1185">Reference proteome</keyword>
<evidence type="ECO:0000256" key="1">
    <source>
        <dbReference type="SAM" id="MobiDB-lite"/>
    </source>
</evidence>
<sequence>MEKRKKWWITLGAIGLAVVALTAFMTEKALAYTFYPSNFQYGNLVLNQQNQTQIDGGATMTIERPGTEPGLSYATVHAFIAHADVPGDGQGNWQIPDINIEGTTTNDGYPMIGGLGSNTYDINSWVSRLDGNINYVQSYIQSHGGTTVARDNSNFQNYDLVDLATVVMTSGGSMTVHNTPTGQYDAEGNEILSSQYTVTPSAPPTAESITVSDPSAAPGTIYTNDPLYISLTSQQNVNNGSYQYHYDAVEIVNNSTGQATWVVGSGYQHASQMQEESGAYGNLTESFQANSLPAGNYTAYFYTKDAVHRLAAAPATTTFTVTNSGGGTPTGGGGGGGIGITLSASPTSLPTGQSSTLTYNVTGMSDTQMSNNMDYVAIMDESGDHTLSGQNEADSYTTSGSAQATDNNAQTVSYVAELINFNTGQVLAESSPVQVQWTSSYVPTSPPPPPPSISLSPSQSEYLNGGQSATITYNVTNWEPYYHVVILSAGDGTDTWNNSYDTNASDSYVETEHPAPGQSIYVTYIAYVENGEGAVLATAESGTITWRAAALPSITMGASPLRTTSGNTSYISYSVSNMAQGDTVDVTAIGDGTDEWHVTGSTSAYGAYDEVEFPENGNSTVVTYTATVYNAEGQAESTASVTVTWTSSVPSISMSSPAQTTTGQPIQVSYQTQNLGSGDYVVVKGTGGQDMWSETRDTASSASYTEVENPENGQKIVVDYTATVYSESGQQLAQATTTDTWTSQMPTITLTANPTSMQPGQPSTLTYTVANLGANDTVSVVPDGNGSDMWDVKGQTNATESYQETESPPEGQTIAIEYTATVYDDAGNALTSATVKVDWVNAWTGNVTLTAEPKFLATGQSTTLTATSSEAIPNGYALTIYDASTGQVVASGTSSTLTAPYSSGVPETEQFVAQISDSYENVGSPSNTQTVVWSALSLSASPQQLPSGQTTTLTVTGENVPNGDFLVLYNASTGQVVGYSNSTPYTTTVTEPTPQTDQFIAYISSDTSDGGAYASSNMVAVDWYGVTLTVNPSYLPTGQTSTLTATAQDLPSGYVLDIENQTTGQVIATGQPGQTELVTTQMYTTPLTNQYVAQVVQPSNPTVPNMNVPASGETINLGDQGDVWAGTSNHGVAYWNGSTWVDVGDPNGQGQILALADDPVTNQVWAGTSNGAAYWNGYQWVDVGSPWGTGVPVQALAYDTSTGEMWASTYEGVGVWNGTTWSNIPTLPGGGPIGLEATNQVVSLAYDFENNVMYASDSNGEVAYWNGSNWISAGNEHGDGPIYYDPTMNRIYAGSYTYGGIGYISALGSNWTTVSNAGADWGIQAITGIGGTIYNGAYNNYQLYAWNENQSGASAVTSQGADAISMTIGPKGTVWVGTAGNGVYEYNPWSGSVSYPAPTDVNGSSSITALVSTAPMTFISNSHQILSNIPQETPNPGFSEDTPLNQEVNLQTGEYAEHMYFAPSGQTISSVSASLETNMFGYNGGTYYSNPFIKAFNSSGQQIGIDNIQATFNSPGDQSVHWTPPSGTTSLAFGWVYNSGYNGAINWTAEWSGVQIQLGTGNQYFPYWSFQSMPSYIPQSLFPYQAVANGEGYGFWSSNQEDVPNGTEFFESTFHLTSSQEVQVSVPTTADDFEAVYMDGQPVLQNGYSAGYLNAPNTSSVNVNLSAGEHQVIIEAMNTNGFYSAVNNPARADLQISTMNGQILVPNTPSAWMTTGYITQLPQGWFSGAVGTYNWTEYVLQENQSQPIYQQQSYSVTTTAQNVAATSTVQSITWYQYVLDLSASPTALSAGDPTTLSVTAPNGAGSQDVIKVVDTTTGQTVGTSTLGATSWTGQWTENSAQTDTFEAYLINTQNGRQDAASNQVQVTWSQVPLTLSDAEVYHTPGWQKNLDDYNSYMQINNPSMIRPESDFWAGEMLMFKAKPSRPDIVSAHVTVQGLTFRSDVPGGMPIDFTMPFEIPLTYDAATGYLEGHTSSDWTDWFQFLANGTYTVQFWAKSSDNQIATASASFTILHPWLGGNLGSYFQLHETY</sequence>
<protein>
    <submittedName>
        <fullName evidence="2">Uncharacterized protein</fullName>
    </submittedName>
</protein>
<gene>
    <name evidence="2" type="ORF">SAMN05443507_11948</name>
</gene>
<feature type="compositionally biased region" description="Polar residues" evidence="1">
    <location>
        <begin position="385"/>
        <end position="404"/>
    </location>
</feature>
<dbReference type="EMBL" id="FRAF01000019">
    <property type="protein sequence ID" value="SHK67122.1"/>
    <property type="molecule type" value="Genomic_DNA"/>
</dbReference>
<dbReference type="Proteomes" id="UP000184016">
    <property type="component" value="Unassembled WGS sequence"/>
</dbReference>
<proteinExistence type="predicted"/>
<feature type="region of interest" description="Disordered" evidence="1">
    <location>
        <begin position="438"/>
        <end position="459"/>
    </location>
</feature>
<dbReference type="SUPFAM" id="SSF63829">
    <property type="entry name" value="Calcium-dependent phosphotriesterase"/>
    <property type="match status" value="1"/>
</dbReference>
<accession>A0A1M6UD08</accession>
<organism evidence="2 3">
    <name type="scientific">Alicyclobacillus tolerans</name>
    <dbReference type="NCBI Taxonomy" id="90970"/>
    <lineage>
        <taxon>Bacteria</taxon>
        <taxon>Bacillati</taxon>
        <taxon>Bacillota</taxon>
        <taxon>Bacilli</taxon>
        <taxon>Bacillales</taxon>
        <taxon>Alicyclobacillaceae</taxon>
        <taxon>Alicyclobacillus</taxon>
    </lineage>
</organism>
<evidence type="ECO:0000313" key="2">
    <source>
        <dbReference type="EMBL" id="SHK67122.1"/>
    </source>
</evidence>
<feature type="region of interest" description="Disordered" evidence="1">
    <location>
        <begin position="384"/>
        <end position="404"/>
    </location>
</feature>
<reference evidence="3" key="1">
    <citation type="submission" date="2016-11" db="EMBL/GenBank/DDBJ databases">
        <authorList>
            <person name="Varghese N."/>
            <person name="Submissions S."/>
        </authorList>
    </citation>
    <scope>NUCLEOTIDE SEQUENCE [LARGE SCALE GENOMIC DNA]</scope>
    <source>
        <strain evidence="3">USBA-503</strain>
    </source>
</reference>